<dbReference type="RefSeq" id="XP_050940298.1">
    <property type="nucleotide sequence ID" value="XM_051084341.1"/>
</dbReference>
<feature type="region of interest" description="Disordered" evidence="6">
    <location>
        <begin position="81"/>
        <end position="115"/>
    </location>
</feature>
<dbReference type="PANTHER" id="PTHR31221:SF289">
    <property type="entry name" value="WRKY TRANSCRIPTION FACTOR 68"/>
    <property type="match status" value="1"/>
</dbReference>
<organism evidence="8 9">
    <name type="scientific">Cucumis melo</name>
    <name type="common">Muskmelon</name>
    <dbReference type="NCBI Taxonomy" id="3656"/>
    <lineage>
        <taxon>Eukaryota</taxon>
        <taxon>Viridiplantae</taxon>
        <taxon>Streptophyta</taxon>
        <taxon>Embryophyta</taxon>
        <taxon>Tracheophyta</taxon>
        <taxon>Spermatophyta</taxon>
        <taxon>Magnoliopsida</taxon>
        <taxon>eudicotyledons</taxon>
        <taxon>Gunneridae</taxon>
        <taxon>Pentapetalae</taxon>
        <taxon>rosids</taxon>
        <taxon>fabids</taxon>
        <taxon>Cucurbitales</taxon>
        <taxon>Cucurbitaceae</taxon>
        <taxon>Benincaseae</taxon>
        <taxon>Cucumis</taxon>
    </lineage>
</organism>
<dbReference type="SMART" id="SM00774">
    <property type="entry name" value="WRKY"/>
    <property type="match status" value="1"/>
</dbReference>
<keyword evidence="5" id="KW-0539">Nucleus</keyword>
<dbReference type="Pfam" id="PF03106">
    <property type="entry name" value="WRKY"/>
    <property type="match status" value="1"/>
</dbReference>
<evidence type="ECO:0000256" key="2">
    <source>
        <dbReference type="ARBA" id="ARBA00023015"/>
    </source>
</evidence>
<keyword evidence="8" id="KW-1185">Reference proteome</keyword>
<reference evidence="9" key="1">
    <citation type="submission" date="2025-08" db="UniProtKB">
        <authorList>
            <consortium name="RefSeq"/>
        </authorList>
    </citation>
    <scope>IDENTIFICATION</scope>
    <source>
        <tissue evidence="9">Stem</tissue>
    </source>
</reference>
<evidence type="ECO:0000256" key="3">
    <source>
        <dbReference type="ARBA" id="ARBA00023125"/>
    </source>
</evidence>
<dbReference type="Gene3D" id="2.20.25.80">
    <property type="entry name" value="WRKY domain"/>
    <property type="match status" value="1"/>
</dbReference>
<gene>
    <name evidence="9" type="primary">LOC103489912</name>
</gene>
<keyword evidence="2" id="KW-0805">Transcription regulation</keyword>
<dbReference type="Proteomes" id="UP001652600">
    <property type="component" value="Chromosome 4"/>
</dbReference>
<dbReference type="InterPro" id="IPR036576">
    <property type="entry name" value="WRKY_dom_sf"/>
</dbReference>
<dbReference type="InterPro" id="IPR044810">
    <property type="entry name" value="WRKY_plant"/>
</dbReference>
<dbReference type="SUPFAM" id="SSF118290">
    <property type="entry name" value="WRKY DNA-binding domain"/>
    <property type="match status" value="1"/>
</dbReference>
<evidence type="ECO:0000313" key="9">
    <source>
        <dbReference type="RefSeq" id="XP_050940298.1"/>
    </source>
</evidence>
<proteinExistence type="predicted"/>
<feature type="domain" description="WRKY" evidence="7">
    <location>
        <begin position="149"/>
        <end position="214"/>
    </location>
</feature>
<accession>A0ABM3KR82</accession>
<keyword evidence="4" id="KW-0804">Transcription</keyword>
<name>A0ABM3KR82_CUCME</name>
<evidence type="ECO:0000256" key="5">
    <source>
        <dbReference type="ARBA" id="ARBA00023242"/>
    </source>
</evidence>
<dbReference type="InterPro" id="IPR003657">
    <property type="entry name" value="WRKY_dom"/>
</dbReference>
<evidence type="ECO:0000256" key="1">
    <source>
        <dbReference type="ARBA" id="ARBA00004123"/>
    </source>
</evidence>
<dbReference type="PANTHER" id="PTHR31221">
    <property type="entry name" value="WRKY TRANSCRIPTION FACTOR PROTEIN 1-RELATED"/>
    <property type="match status" value="1"/>
</dbReference>
<dbReference type="PROSITE" id="PS50811">
    <property type="entry name" value="WRKY"/>
    <property type="match status" value="1"/>
</dbReference>
<protein>
    <submittedName>
        <fullName evidence="9">WRKY transcription factor 68-like isoform X1</fullName>
    </submittedName>
</protein>
<evidence type="ECO:0000256" key="6">
    <source>
        <dbReference type="SAM" id="MobiDB-lite"/>
    </source>
</evidence>
<comment type="subcellular location">
    <subcellularLocation>
        <location evidence="1">Nucleus</location>
    </subcellularLocation>
</comment>
<evidence type="ECO:0000256" key="4">
    <source>
        <dbReference type="ARBA" id="ARBA00023163"/>
    </source>
</evidence>
<dbReference type="GeneID" id="103489912"/>
<evidence type="ECO:0000259" key="7">
    <source>
        <dbReference type="PROSITE" id="PS50811"/>
    </source>
</evidence>
<sequence length="330" mass="36300">MEDYNNNNINDQQQIIKMEDTSTITDGGGGGDGGGGVFSFSDNIIPNGLFDFCDGDKCSVGFMELLGLNYNSEFTEAFNNPPATPNCSSSVSSASSDAPNDDEPPQQQQQHNPTKQVVIIKFVNRLKGIKKKKEKEKEKKARFAFMTKSEVDHLEDGYRWRKYGQKAVKNSPFPRSYYRCTSAACNVKKRVERSFADPTVVVTTYEGQHTHPSPILTRSALAVAIPTPPFTPGPGGECVGGVVAMPWLKPTNNDAHDGDILPAMSHQYFQNSTYFTAQNLAANHNRNNHIGAANAAGILQEKRFCNPNSSFLVDHGLLQDVVPPHMLKQE</sequence>
<keyword evidence="3" id="KW-0238">DNA-binding</keyword>
<evidence type="ECO:0000313" key="8">
    <source>
        <dbReference type="Proteomes" id="UP001652600"/>
    </source>
</evidence>